<gene>
    <name evidence="3" type="primary">Cnig_chr_I.g112</name>
    <name evidence="3" type="ORF">B9Z55_000112</name>
</gene>
<organism evidence="3 4">
    <name type="scientific">Caenorhabditis nigoni</name>
    <dbReference type="NCBI Taxonomy" id="1611254"/>
    <lineage>
        <taxon>Eukaryota</taxon>
        <taxon>Metazoa</taxon>
        <taxon>Ecdysozoa</taxon>
        <taxon>Nematoda</taxon>
        <taxon>Chromadorea</taxon>
        <taxon>Rhabditida</taxon>
        <taxon>Rhabditina</taxon>
        <taxon>Rhabditomorpha</taxon>
        <taxon>Rhabditoidea</taxon>
        <taxon>Rhabditidae</taxon>
        <taxon>Peloderinae</taxon>
        <taxon>Caenorhabditis</taxon>
    </lineage>
</organism>
<sequence length="283" mass="32698">MIFLSTLLLFPDCSQTTRCQSKKTILKEYWDEIEKLRRDLRAAREKNGVIISEESHEEFQRNAEKVNELEQQLNGAVDRLRRYTEDLLYMVQLYERNGELESRLRESRREYAEKVVELAETNDVLNKHIEAIGVMRKVDDMGAADDRNKDIFDAFVRKAHAARSEELSKQLTEKLAEIKQQVAAFADDVRPLLTEIRNTTSDSFEKRVQQSDKNAAEAKKTCSGMAETLKMLMQHVEQLSVKAEENHQRQLIDNQNTQESILSTINAAENVVQSVEDVIEECC</sequence>
<feature type="signal peptide" evidence="2">
    <location>
        <begin position="1"/>
        <end position="16"/>
    </location>
</feature>
<dbReference type="Proteomes" id="UP000230233">
    <property type="component" value="Chromosome I"/>
</dbReference>
<comment type="caution">
    <text evidence="3">The sequence shown here is derived from an EMBL/GenBank/DDBJ whole genome shotgun (WGS) entry which is preliminary data.</text>
</comment>
<feature type="chain" id="PRO_5013620077" evidence="2">
    <location>
        <begin position="17"/>
        <end position="283"/>
    </location>
</feature>
<dbReference type="STRING" id="1611254.A0A2G5VE61"/>
<keyword evidence="4" id="KW-1185">Reference proteome</keyword>
<evidence type="ECO:0000256" key="2">
    <source>
        <dbReference type="SAM" id="SignalP"/>
    </source>
</evidence>
<protein>
    <submittedName>
        <fullName evidence="3">Uncharacterized protein</fullName>
    </submittedName>
</protein>
<feature type="coiled-coil region" evidence="1">
    <location>
        <begin position="161"/>
        <end position="188"/>
    </location>
</feature>
<dbReference type="SUPFAM" id="SSF47162">
    <property type="entry name" value="Apolipoprotein"/>
    <property type="match status" value="1"/>
</dbReference>
<dbReference type="OrthoDB" id="3176171at2759"/>
<feature type="coiled-coil region" evidence="1">
    <location>
        <begin position="26"/>
        <end position="110"/>
    </location>
</feature>
<keyword evidence="2" id="KW-0732">Signal</keyword>
<evidence type="ECO:0000313" key="4">
    <source>
        <dbReference type="Proteomes" id="UP000230233"/>
    </source>
</evidence>
<proteinExistence type="predicted"/>
<evidence type="ECO:0000256" key="1">
    <source>
        <dbReference type="SAM" id="Coils"/>
    </source>
</evidence>
<keyword evidence="1" id="KW-0175">Coiled coil</keyword>
<evidence type="ECO:0000313" key="3">
    <source>
        <dbReference type="EMBL" id="PIC50068.1"/>
    </source>
</evidence>
<reference evidence="4" key="1">
    <citation type="submission" date="2017-10" db="EMBL/GenBank/DDBJ databases">
        <title>Rapid genome shrinkage in a self-fertile nematode reveals novel sperm competition proteins.</title>
        <authorList>
            <person name="Yin D."/>
            <person name="Schwarz E.M."/>
            <person name="Thomas C.G."/>
            <person name="Felde R.L."/>
            <person name="Korf I.F."/>
            <person name="Cutter A.D."/>
            <person name="Schartner C.M."/>
            <person name="Ralston E.J."/>
            <person name="Meyer B.J."/>
            <person name="Haag E.S."/>
        </authorList>
    </citation>
    <scope>NUCLEOTIDE SEQUENCE [LARGE SCALE GENOMIC DNA]</scope>
    <source>
        <strain evidence="4">JU1422</strain>
    </source>
</reference>
<dbReference type="AlphaFoldDB" id="A0A2G5VE61"/>
<accession>A0A2G5VE61</accession>
<dbReference type="EMBL" id="PDUG01000001">
    <property type="protein sequence ID" value="PIC50068.1"/>
    <property type="molecule type" value="Genomic_DNA"/>
</dbReference>
<name>A0A2G5VE61_9PELO</name>